<feature type="domain" description="Phosphotyrosine protein phosphatase I" evidence="3">
    <location>
        <begin position="93"/>
        <end position="204"/>
    </location>
</feature>
<feature type="region of interest" description="Disordered" evidence="2">
    <location>
        <begin position="1"/>
        <end position="39"/>
    </location>
</feature>
<dbReference type="Pfam" id="PF01451">
    <property type="entry name" value="LMWPc"/>
    <property type="match status" value="1"/>
</dbReference>
<dbReference type="Proteomes" id="UP001652583">
    <property type="component" value="Chromosome A3"/>
</dbReference>
<evidence type="ECO:0000313" key="4">
    <source>
        <dbReference type="Proteomes" id="UP001652583"/>
    </source>
</evidence>
<dbReference type="InterPro" id="IPR036196">
    <property type="entry name" value="Ptyr_pPase_sf"/>
</dbReference>
<accession>A0ABM3ND01</accession>
<dbReference type="InterPro" id="IPR050438">
    <property type="entry name" value="LMW_PTPase"/>
</dbReference>
<dbReference type="CDD" id="cd16343">
    <property type="entry name" value="LMWPTP"/>
    <property type="match status" value="1"/>
</dbReference>
<dbReference type="SUPFAM" id="SSF52788">
    <property type="entry name" value="Phosphotyrosine protein phosphatases I"/>
    <property type="match status" value="1"/>
</dbReference>
<evidence type="ECO:0000256" key="2">
    <source>
        <dbReference type="SAM" id="MobiDB-lite"/>
    </source>
</evidence>
<dbReference type="PANTHER" id="PTHR11717">
    <property type="entry name" value="LOW MOLECULAR WEIGHT PROTEIN TYROSINE PHOSPHATASE"/>
    <property type="match status" value="1"/>
</dbReference>
<evidence type="ECO:0000313" key="5">
    <source>
        <dbReference type="RefSeq" id="XP_053057307.1"/>
    </source>
</evidence>
<dbReference type="InterPro" id="IPR002115">
    <property type="entry name" value="Tyr_Pase_low_mol_wt_mml"/>
</dbReference>
<name>A0ABM3ND01_ACIJB</name>
<gene>
    <name evidence="5" type="primary">ACP1</name>
</gene>
<dbReference type="InterPro" id="IPR023485">
    <property type="entry name" value="Ptyr_pPase"/>
</dbReference>
<dbReference type="GeneID" id="106970845"/>
<dbReference type="Gene3D" id="3.40.50.2300">
    <property type="match status" value="2"/>
</dbReference>
<organism evidence="4 5">
    <name type="scientific">Acinonyx jubatus</name>
    <name type="common">Cheetah</name>
    <dbReference type="NCBI Taxonomy" id="32536"/>
    <lineage>
        <taxon>Eukaryota</taxon>
        <taxon>Metazoa</taxon>
        <taxon>Chordata</taxon>
        <taxon>Craniata</taxon>
        <taxon>Vertebrata</taxon>
        <taxon>Euteleostomi</taxon>
        <taxon>Mammalia</taxon>
        <taxon>Eutheria</taxon>
        <taxon>Laurasiatheria</taxon>
        <taxon>Carnivora</taxon>
        <taxon>Feliformia</taxon>
        <taxon>Felidae</taxon>
        <taxon>Felinae</taxon>
        <taxon>Acinonyx</taxon>
    </lineage>
</organism>
<evidence type="ECO:0000256" key="1">
    <source>
        <dbReference type="ARBA" id="ARBA00013064"/>
    </source>
</evidence>
<dbReference type="EC" id="3.1.3.48" evidence="1"/>
<dbReference type="PRINTS" id="PR00720">
    <property type="entry name" value="MAMMALPTPASE"/>
</dbReference>
<sequence length="206" mass="23041">MRPGRPPPPRDDPCAEPGTTISPHWDPPPSSDAPPSAAVLRRRTARTLAQGGRTAQARRAGRSRCACVAREKSLRAQWAPGCERGKMAEPVSKSVLFVCLGNICRSPMAEAVFRKLVTEQNLSDNVTKEDFATFDYILCMDESNLRDLNRKSNQIKNCKAKIELLGSYDPQKQLIIEDPYYGNESDFETVYQQCVRCCRAFLEKAC</sequence>
<protein>
    <recommendedName>
        <fullName evidence="1">protein-tyrosine-phosphatase</fullName>
        <ecNumber evidence="1">3.1.3.48</ecNumber>
    </recommendedName>
</protein>
<dbReference type="RefSeq" id="XP_053057307.1">
    <property type="nucleotide sequence ID" value="XM_053201332.1"/>
</dbReference>
<reference evidence="5" key="1">
    <citation type="submission" date="2025-08" db="UniProtKB">
        <authorList>
            <consortium name="RefSeq"/>
        </authorList>
    </citation>
    <scope>IDENTIFICATION</scope>
    <source>
        <tissue evidence="5">Blood</tissue>
    </source>
</reference>
<evidence type="ECO:0000259" key="3">
    <source>
        <dbReference type="SMART" id="SM00226"/>
    </source>
</evidence>
<dbReference type="PANTHER" id="PTHR11717:SF35">
    <property type="entry name" value="LOW MOLECULAR WEIGHT PHOSPHOTYROSINE PROTEIN PHOSPHATASE"/>
    <property type="match status" value="1"/>
</dbReference>
<keyword evidence="4" id="KW-1185">Reference proteome</keyword>
<proteinExistence type="predicted"/>
<dbReference type="SMART" id="SM00226">
    <property type="entry name" value="LMWPc"/>
    <property type="match status" value="1"/>
</dbReference>